<name>A0A853C4S7_9ACTN</name>
<keyword evidence="2 5" id="KW-0238">DNA-binding</keyword>
<dbReference type="SUPFAM" id="SSF46689">
    <property type="entry name" value="Homeodomain-like"/>
    <property type="match status" value="1"/>
</dbReference>
<organism evidence="5 6">
    <name type="scientific">Nocardioides thalensis</name>
    <dbReference type="NCBI Taxonomy" id="1914755"/>
    <lineage>
        <taxon>Bacteria</taxon>
        <taxon>Bacillati</taxon>
        <taxon>Actinomycetota</taxon>
        <taxon>Actinomycetes</taxon>
        <taxon>Propionibacteriales</taxon>
        <taxon>Nocardioidaceae</taxon>
        <taxon>Nocardioides</taxon>
    </lineage>
</organism>
<dbReference type="SMART" id="SM00342">
    <property type="entry name" value="HTH_ARAC"/>
    <property type="match status" value="1"/>
</dbReference>
<dbReference type="PANTHER" id="PTHR47894:SF4">
    <property type="entry name" value="HTH-TYPE TRANSCRIPTIONAL REGULATOR GADX"/>
    <property type="match status" value="1"/>
</dbReference>
<keyword evidence="3" id="KW-0804">Transcription</keyword>
<reference evidence="5 6" key="1">
    <citation type="submission" date="2020-07" db="EMBL/GenBank/DDBJ databases">
        <title>Sequencing the genomes of 1000 actinobacteria strains.</title>
        <authorList>
            <person name="Klenk H.-P."/>
        </authorList>
    </citation>
    <scope>NUCLEOTIDE SEQUENCE [LARGE SCALE GENOMIC DNA]</scope>
    <source>
        <strain evidence="5 6">DSM 103833</strain>
    </source>
</reference>
<dbReference type="AlphaFoldDB" id="A0A853C4S7"/>
<dbReference type="PANTHER" id="PTHR47894">
    <property type="entry name" value="HTH-TYPE TRANSCRIPTIONAL REGULATOR GADX"/>
    <property type="match status" value="1"/>
</dbReference>
<dbReference type="InterPro" id="IPR009057">
    <property type="entry name" value="Homeodomain-like_sf"/>
</dbReference>
<dbReference type="Gene3D" id="1.10.10.60">
    <property type="entry name" value="Homeodomain-like"/>
    <property type="match status" value="1"/>
</dbReference>
<accession>A0A853C4S7</accession>
<dbReference type="EMBL" id="JACCFP010000001">
    <property type="protein sequence ID" value="NYJ02464.1"/>
    <property type="molecule type" value="Genomic_DNA"/>
</dbReference>
<evidence type="ECO:0000256" key="3">
    <source>
        <dbReference type="ARBA" id="ARBA00023163"/>
    </source>
</evidence>
<evidence type="ECO:0000313" key="5">
    <source>
        <dbReference type="EMBL" id="NYJ02464.1"/>
    </source>
</evidence>
<dbReference type="RefSeq" id="WP_179668828.1">
    <property type="nucleotide sequence ID" value="NZ_JACCFP010000001.1"/>
</dbReference>
<feature type="domain" description="HTH araC/xylS-type" evidence="4">
    <location>
        <begin position="231"/>
        <end position="329"/>
    </location>
</feature>
<dbReference type="InterPro" id="IPR032687">
    <property type="entry name" value="AraC-type_N"/>
</dbReference>
<gene>
    <name evidence="5" type="ORF">HNR19_003162</name>
</gene>
<sequence>MSLIRGTSLQGFVELTEELGVDPDPLLRAAHLPRAAIGDHDSFIGYRGVVAVLESAARATGADDFGRRLAQRQGLDILGPLGVAARTAATVGDALAAIEQYLNVYGPAIAVSVTVSAGRTAGFEWRLVDPRPPPHRQAAELGLGVSVRVFQLLAGDDFRPLSVELRHGAPARDAGHADYFGCPVRFGAASYGFRFRRSVLARPLSADHAVHAVVRDYLASIALPTPAVTIDPVVRLIRRMLPAGGPDLGLVAEQLALHPRTLQRQLAAQGTTFATLVDDVRREEAERYLRETTMPLAQLSGVLGFSEQSALSRACRRWFGASPSEVRRRG</sequence>
<dbReference type="Proteomes" id="UP000530424">
    <property type="component" value="Unassembled WGS sequence"/>
</dbReference>
<comment type="caution">
    <text evidence="5">The sequence shown here is derived from an EMBL/GenBank/DDBJ whole genome shotgun (WGS) entry which is preliminary data.</text>
</comment>
<dbReference type="GO" id="GO:0000976">
    <property type="term" value="F:transcription cis-regulatory region binding"/>
    <property type="evidence" value="ECO:0007669"/>
    <property type="project" value="TreeGrafter"/>
</dbReference>
<evidence type="ECO:0000256" key="2">
    <source>
        <dbReference type="ARBA" id="ARBA00023125"/>
    </source>
</evidence>
<evidence type="ECO:0000256" key="1">
    <source>
        <dbReference type="ARBA" id="ARBA00023015"/>
    </source>
</evidence>
<dbReference type="GO" id="GO:0003700">
    <property type="term" value="F:DNA-binding transcription factor activity"/>
    <property type="evidence" value="ECO:0007669"/>
    <property type="project" value="InterPro"/>
</dbReference>
<evidence type="ECO:0000313" key="6">
    <source>
        <dbReference type="Proteomes" id="UP000530424"/>
    </source>
</evidence>
<evidence type="ECO:0000259" key="4">
    <source>
        <dbReference type="PROSITE" id="PS01124"/>
    </source>
</evidence>
<dbReference type="Pfam" id="PF12625">
    <property type="entry name" value="Arabinose_bd"/>
    <property type="match status" value="1"/>
</dbReference>
<dbReference type="InterPro" id="IPR018060">
    <property type="entry name" value="HTH_AraC"/>
</dbReference>
<keyword evidence="6" id="KW-1185">Reference proteome</keyword>
<dbReference type="PROSITE" id="PS01124">
    <property type="entry name" value="HTH_ARAC_FAMILY_2"/>
    <property type="match status" value="1"/>
</dbReference>
<dbReference type="GO" id="GO:0005829">
    <property type="term" value="C:cytosol"/>
    <property type="evidence" value="ECO:0007669"/>
    <property type="project" value="TreeGrafter"/>
</dbReference>
<keyword evidence="1" id="KW-0805">Transcription regulation</keyword>
<protein>
    <submittedName>
        <fullName evidence="5">AraC-like DNA-binding protein</fullName>
    </submittedName>
</protein>
<dbReference type="Pfam" id="PF12833">
    <property type="entry name" value="HTH_18"/>
    <property type="match status" value="1"/>
</dbReference>
<proteinExistence type="predicted"/>